<dbReference type="PROSITE" id="PS50893">
    <property type="entry name" value="ABC_TRANSPORTER_2"/>
    <property type="match status" value="1"/>
</dbReference>
<dbReference type="Pfam" id="PF00005">
    <property type="entry name" value="ABC_tran"/>
    <property type="match status" value="1"/>
</dbReference>
<proteinExistence type="predicted"/>
<keyword evidence="2" id="KW-0813">Transport</keyword>
<dbReference type="Gene3D" id="3.40.50.300">
    <property type="entry name" value="P-loop containing nucleotide triphosphate hydrolases"/>
    <property type="match status" value="1"/>
</dbReference>
<name>A0A917TA51_9ACTN</name>
<dbReference type="Proteomes" id="UP000655208">
    <property type="component" value="Unassembled WGS sequence"/>
</dbReference>
<dbReference type="SMART" id="SM00382">
    <property type="entry name" value="AAA"/>
    <property type="match status" value="1"/>
</dbReference>
<dbReference type="InterPro" id="IPR003593">
    <property type="entry name" value="AAA+_ATPase"/>
</dbReference>
<evidence type="ECO:0000256" key="2">
    <source>
        <dbReference type="ARBA" id="ARBA00022448"/>
    </source>
</evidence>
<evidence type="ECO:0000256" key="3">
    <source>
        <dbReference type="ARBA" id="ARBA00022741"/>
    </source>
</evidence>
<comment type="caution">
    <text evidence="7">The sequence shown here is derived from an EMBL/GenBank/DDBJ whole genome shotgun (WGS) entry which is preliminary data.</text>
</comment>
<dbReference type="GO" id="GO:0005886">
    <property type="term" value="C:plasma membrane"/>
    <property type="evidence" value="ECO:0007669"/>
    <property type="project" value="UniProtKB-SubCell"/>
</dbReference>
<evidence type="ECO:0000313" key="7">
    <source>
        <dbReference type="EMBL" id="GGM14813.1"/>
    </source>
</evidence>
<sequence length="320" mass="33241">MSVPSSTASRPAVEIRGLVKSFGTQPVLAGVDLAVAPGEVVALLGRNGAGKTTLLSILATLLQPDAGTATVCGHDVVTDPVAVRRSLSLTGQFAAVDEVLTGEENLRMLAELAGWSTRDARRVAAAALDRFGLADAGRRRAGTYSGGLRRRLDLALGLVSQPTVLVLDEPTTGLDPASRRDVHEQVEQLAAAGTTVLLTTQYLEEADRLADRVAVLEDGRIVAEGAPAQLKSRVGTEVVELRDAAGRVVAERPSDGTAGDVRRILTDCLGGTGAVGGPDREAAYRVDIRRPSLDDVLFALTGDRSADPAPARAGHPAPVA</sequence>
<dbReference type="GO" id="GO:0046677">
    <property type="term" value="P:response to antibiotic"/>
    <property type="evidence" value="ECO:0007669"/>
    <property type="project" value="UniProtKB-KW"/>
</dbReference>
<dbReference type="PANTHER" id="PTHR42711">
    <property type="entry name" value="ABC TRANSPORTER ATP-BINDING PROTEIN"/>
    <property type="match status" value="1"/>
</dbReference>
<keyword evidence="8" id="KW-1185">Reference proteome</keyword>
<reference evidence="7" key="1">
    <citation type="journal article" date="2014" name="Int. J. Syst. Evol. Microbiol.">
        <title>Complete genome sequence of Corynebacterium casei LMG S-19264T (=DSM 44701T), isolated from a smear-ripened cheese.</title>
        <authorList>
            <consortium name="US DOE Joint Genome Institute (JGI-PGF)"/>
            <person name="Walter F."/>
            <person name="Albersmeier A."/>
            <person name="Kalinowski J."/>
            <person name="Ruckert C."/>
        </authorList>
    </citation>
    <scope>NUCLEOTIDE SEQUENCE</scope>
    <source>
        <strain evidence="7">CGMCC 4.7308</strain>
    </source>
</reference>
<dbReference type="InterPro" id="IPR003439">
    <property type="entry name" value="ABC_transporter-like_ATP-bd"/>
</dbReference>
<keyword evidence="5" id="KW-0046">Antibiotic resistance</keyword>
<dbReference type="GO" id="GO:0005524">
    <property type="term" value="F:ATP binding"/>
    <property type="evidence" value="ECO:0007669"/>
    <property type="project" value="UniProtKB-KW"/>
</dbReference>
<dbReference type="AlphaFoldDB" id="A0A917TA51"/>
<dbReference type="SUPFAM" id="SSF52540">
    <property type="entry name" value="P-loop containing nucleoside triphosphate hydrolases"/>
    <property type="match status" value="1"/>
</dbReference>
<dbReference type="EMBL" id="BMNA01000013">
    <property type="protein sequence ID" value="GGM14813.1"/>
    <property type="molecule type" value="Genomic_DNA"/>
</dbReference>
<dbReference type="InterPro" id="IPR027417">
    <property type="entry name" value="P-loop_NTPase"/>
</dbReference>
<dbReference type="GO" id="GO:0016887">
    <property type="term" value="F:ATP hydrolysis activity"/>
    <property type="evidence" value="ECO:0007669"/>
    <property type="project" value="InterPro"/>
</dbReference>
<accession>A0A917TA51</accession>
<evidence type="ECO:0000256" key="4">
    <source>
        <dbReference type="ARBA" id="ARBA00022840"/>
    </source>
</evidence>
<protein>
    <submittedName>
        <fullName evidence="7">Daunorubicin resistance protein DrrA family ABC transporter ATP-binding protein</fullName>
    </submittedName>
</protein>
<dbReference type="RefSeq" id="WP_188944444.1">
    <property type="nucleotide sequence ID" value="NZ_BMNA01000013.1"/>
</dbReference>
<evidence type="ECO:0000313" key="8">
    <source>
        <dbReference type="Proteomes" id="UP000655208"/>
    </source>
</evidence>
<dbReference type="PANTHER" id="PTHR42711:SF19">
    <property type="entry name" value="DOXORUBICIN RESISTANCE ATP-BINDING PROTEIN DRRA"/>
    <property type="match status" value="1"/>
</dbReference>
<comment type="subcellular location">
    <subcellularLocation>
        <location evidence="1">Cell membrane</location>
        <topology evidence="1">Peripheral membrane protein</topology>
    </subcellularLocation>
</comment>
<evidence type="ECO:0000259" key="6">
    <source>
        <dbReference type="PROSITE" id="PS50893"/>
    </source>
</evidence>
<reference evidence="7" key="2">
    <citation type="submission" date="2020-09" db="EMBL/GenBank/DDBJ databases">
        <authorList>
            <person name="Sun Q."/>
            <person name="Zhou Y."/>
        </authorList>
    </citation>
    <scope>NUCLEOTIDE SEQUENCE</scope>
    <source>
        <strain evidence="7">CGMCC 4.7308</strain>
    </source>
</reference>
<feature type="domain" description="ABC transporter" evidence="6">
    <location>
        <begin position="13"/>
        <end position="243"/>
    </location>
</feature>
<evidence type="ECO:0000256" key="5">
    <source>
        <dbReference type="ARBA" id="ARBA00023251"/>
    </source>
</evidence>
<keyword evidence="4 7" id="KW-0067">ATP-binding</keyword>
<gene>
    <name evidence="7" type="ORF">GCM10011594_38520</name>
</gene>
<keyword evidence="3" id="KW-0547">Nucleotide-binding</keyword>
<dbReference type="InterPro" id="IPR050763">
    <property type="entry name" value="ABC_transporter_ATP-binding"/>
</dbReference>
<evidence type="ECO:0000256" key="1">
    <source>
        <dbReference type="ARBA" id="ARBA00004202"/>
    </source>
</evidence>
<organism evidence="7 8">
    <name type="scientific">Nakamurella endophytica</name>
    <dbReference type="NCBI Taxonomy" id="1748367"/>
    <lineage>
        <taxon>Bacteria</taxon>
        <taxon>Bacillati</taxon>
        <taxon>Actinomycetota</taxon>
        <taxon>Actinomycetes</taxon>
        <taxon>Nakamurellales</taxon>
        <taxon>Nakamurellaceae</taxon>
        <taxon>Nakamurella</taxon>
    </lineage>
</organism>